<feature type="domain" description="G-protein coupled receptors family 1 profile" evidence="12">
    <location>
        <begin position="36"/>
        <end position="283"/>
    </location>
</feature>
<dbReference type="GO" id="GO:0045202">
    <property type="term" value="C:synapse"/>
    <property type="evidence" value="ECO:0007669"/>
    <property type="project" value="GOC"/>
</dbReference>
<dbReference type="SUPFAM" id="SSF81321">
    <property type="entry name" value="Family A G protein-coupled receptor-like"/>
    <property type="match status" value="1"/>
</dbReference>
<dbReference type="eggNOG" id="KOG3656">
    <property type="taxonomic scope" value="Eukaryota"/>
</dbReference>
<dbReference type="EMBL" id="DS469556">
    <property type="protein sequence ID" value="EDO43205.1"/>
    <property type="molecule type" value="Genomic_DNA"/>
</dbReference>
<keyword evidence="5 10" id="KW-0297">G-protein coupled receptor</keyword>
<keyword evidence="7 10" id="KW-0675">Receptor</keyword>
<dbReference type="OMA" id="RTMTREN"/>
<feature type="transmembrane region" description="Helical" evidence="11">
    <location>
        <begin position="94"/>
        <end position="117"/>
    </location>
</feature>
<protein>
    <recommendedName>
        <fullName evidence="12">G-protein coupled receptors family 1 profile domain-containing protein</fullName>
    </recommendedName>
</protein>
<keyword evidence="14" id="KW-1185">Reference proteome</keyword>
<evidence type="ECO:0000256" key="9">
    <source>
        <dbReference type="ARBA" id="ARBA00023224"/>
    </source>
</evidence>
<proteinExistence type="inferred from homology"/>
<evidence type="ECO:0000256" key="10">
    <source>
        <dbReference type="RuleBase" id="RU000688"/>
    </source>
</evidence>
<keyword evidence="6 11" id="KW-0472">Membrane</keyword>
<comment type="subcellular location">
    <subcellularLocation>
        <location evidence="1">Cell membrane</location>
        <topology evidence="1">Multi-pass membrane protein</topology>
    </subcellularLocation>
</comment>
<dbReference type="SMART" id="SM01381">
    <property type="entry name" value="7TM_GPCR_Srsx"/>
    <property type="match status" value="1"/>
</dbReference>
<dbReference type="PANTHER" id="PTHR24246:SF27">
    <property type="entry name" value="ADENOSINE RECEPTOR, ISOFORM A"/>
    <property type="match status" value="1"/>
</dbReference>
<gene>
    <name evidence="13" type="ORF">NEMVEDRAFT_v1g204373</name>
</gene>
<dbReference type="Proteomes" id="UP000001593">
    <property type="component" value="Unassembled WGS sequence"/>
</dbReference>
<evidence type="ECO:0000256" key="6">
    <source>
        <dbReference type="ARBA" id="ARBA00023136"/>
    </source>
</evidence>
<keyword evidence="2" id="KW-1003">Cell membrane</keyword>
<name>A7RZA3_NEMVE</name>
<dbReference type="GO" id="GO:0005886">
    <property type="term" value="C:plasma membrane"/>
    <property type="evidence" value="ECO:0000318"/>
    <property type="project" value="GO_Central"/>
</dbReference>
<comment type="similarity">
    <text evidence="10">Belongs to the G-protein coupled receptor 1 family.</text>
</comment>
<feature type="transmembrane region" description="Helical" evidence="11">
    <location>
        <begin position="20"/>
        <end position="44"/>
    </location>
</feature>
<dbReference type="PROSITE" id="PS00237">
    <property type="entry name" value="G_PROTEIN_RECEP_F1_1"/>
    <property type="match status" value="1"/>
</dbReference>
<evidence type="ECO:0000256" key="2">
    <source>
        <dbReference type="ARBA" id="ARBA00022475"/>
    </source>
</evidence>
<dbReference type="HOGENOM" id="CLU_009579_14_0_1"/>
<dbReference type="Pfam" id="PF00001">
    <property type="entry name" value="7tm_1"/>
    <property type="match status" value="2"/>
</dbReference>
<evidence type="ECO:0000256" key="11">
    <source>
        <dbReference type="SAM" id="Phobius"/>
    </source>
</evidence>
<keyword evidence="4 11" id="KW-1133">Transmembrane helix</keyword>
<dbReference type="Gene3D" id="1.20.1070.10">
    <property type="entry name" value="Rhodopsin 7-helix transmembrane proteins"/>
    <property type="match status" value="1"/>
</dbReference>
<evidence type="ECO:0000256" key="7">
    <source>
        <dbReference type="ARBA" id="ARBA00023170"/>
    </source>
</evidence>
<dbReference type="InParanoid" id="A7RZA3"/>
<dbReference type="GO" id="GO:0030594">
    <property type="term" value="F:neurotransmitter receptor activity"/>
    <property type="evidence" value="ECO:0000318"/>
    <property type="project" value="GO_Central"/>
</dbReference>
<sequence>MPAMGANTCGGVYAPIYLSIFTTTVSFLLTLITIPGNFIVCYAIVRDPFNELRTPFNYFLLSLATTDLIVGVLMDTVSTVFHLTEVLKVDVVDIRILHILYFILTTASILSLAALTFDRYMAVVFPVKYKLDLTGRRAIIATILIWIIALGASFVYFKLGFIFYSFIFANAAVIFTFCVLVFVYASIFKKLRAQIAQWKARKPTGAAERKEGKMKLRTMTRENKVIQALVSVLVAYAMCFTPACVMIYMLNLCHSCDCGLIHWLRDLQFVIVLLNSGINPYLYAFRMPQFKKVVVRLLPCSRLNREVDIETSVSQRGNNKEHAQ</sequence>
<feature type="transmembrane region" description="Helical" evidence="11">
    <location>
        <begin position="225"/>
        <end position="250"/>
    </location>
</feature>
<dbReference type="STRING" id="45351.A7RZA3"/>
<dbReference type="AlphaFoldDB" id="A7RZA3"/>
<dbReference type="InterPro" id="IPR017452">
    <property type="entry name" value="GPCR_Rhodpsn_7TM"/>
</dbReference>
<feature type="transmembrane region" description="Helical" evidence="11">
    <location>
        <begin position="163"/>
        <end position="185"/>
    </location>
</feature>
<dbReference type="PROSITE" id="PS50262">
    <property type="entry name" value="G_PROTEIN_RECEP_F1_2"/>
    <property type="match status" value="1"/>
</dbReference>
<dbReference type="FunFam" id="1.20.1070.10:FF:000584">
    <property type="entry name" value="Predicted protein"/>
    <property type="match status" value="1"/>
</dbReference>
<dbReference type="GO" id="GO:0007187">
    <property type="term" value="P:G protein-coupled receptor signaling pathway, coupled to cyclic nucleotide second messenger"/>
    <property type="evidence" value="ECO:0000318"/>
    <property type="project" value="GO_Central"/>
</dbReference>
<evidence type="ECO:0000256" key="3">
    <source>
        <dbReference type="ARBA" id="ARBA00022692"/>
    </source>
</evidence>
<evidence type="ECO:0000256" key="5">
    <source>
        <dbReference type="ARBA" id="ARBA00023040"/>
    </source>
</evidence>
<evidence type="ECO:0000259" key="12">
    <source>
        <dbReference type="PROSITE" id="PS50262"/>
    </source>
</evidence>
<feature type="transmembrane region" description="Helical" evidence="11">
    <location>
        <begin position="56"/>
        <end position="74"/>
    </location>
</feature>
<dbReference type="PhylomeDB" id="A7RZA3"/>
<accession>A7RZA3</accession>
<dbReference type="InterPro" id="IPR000276">
    <property type="entry name" value="GPCR_Rhodpsn"/>
</dbReference>
<keyword evidence="3 10" id="KW-0812">Transmembrane</keyword>
<reference evidence="13 14" key="1">
    <citation type="journal article" date="2007" name="Science">
        <title>Sea anemone genome reveals ancestral eumetazoan gene repertoire and genomic organization.</title>
        <authorList>
            <person name="Putnam N.H."/>
            <person name="Srivastava M."/>
            <person name="Hellsten U."/>
            <person name="Dirks B."/>
            <person name="Chapman J."/>
            <person name="Salamov A."/>
            <person name="Terry A."/>
            <person name="Shapiro H."/>
            <person name="Lindquist E."/>
            <person name="Kapitonov V.V."/>
            <person name="Jurka J."/>
            <person name="Genikhovich G."/>
            <person name="Grigoriev I.V."/>
            <person name="Lucas S.M."/>
            <person name="Steele R.E."/>
            <person name="Finnerty J.R."/>
            <person name="Technau U."/>
            <person name="Martindale M.Q."/>
            <person name="Rokhsar D.S."/>
        </authorList>
    </citation>
    <scope>NUCLEOTIDE SEQUENCE [LARGE SCALE GENOMIC DNA]</scope>
    <source>
        <strain evidence="14">CH2 X CH6</strain>
    </source>
</reference>
<dbReference type="CDD" id="cd00637">
    <property type="entry name" value="7tm_classA_rhodopsin-like"/>
    <property type="match status" value="1"/>
</dbReference>
<keyword evidence="9 10" id="KW-0807">Transducer</keyword>
<dbReference type="PRINTS" id="PR00237">
    <property type="entry name" value="GPCRRHODOPSN"/>
</dbReference>
<dbReference type="GO" id="GO:0004993">
    <property type="term" value="F:G protein-coupled serotonin receptor activity"/>
    <property type="evidence" value="ECO:0000318"/>
    <property type="project" value="GO_Central"/>
</dbReference>
<dbReference type="PANTHER" id="PTHR24246">
    <property type="entry name" value="OLFACTORY RECEPTOR AND ADENOSINE RECEPTOR"/>
    <property type="match status" value="1"/>
</dbReference>
<evidence type="ECO:0000256" key="4">
    <source>
        <dbReference type="ARBA" id="ARBA00022989"/>
    </source>
</evidence>
<keyword evidence="8" id="KW-0325">Glycoprotein</keyword>
<evidence type="ECO:0000313" key="13">
    <source>
        <dbReference type="EMBL" id="EDO43205.1"/>
    </source>
</evidence>
<organism evidence="13 14">
    <name type="scientific">Nematostella vectensis</name>
    <name type="common">Starlet sea anemone</name>
    <dbReference type="NCBI Taxonomy" id="45351"/>
    <lineage>
        <taxon>Eukaryota</taxon>
        <taxon>Metazoa</taxon>
        <taxon>Cnidaria</taxon>
        <taxon>Anthozoa</taxon>
        <taxon>Hexacorallia</taxon>
        <taxon>Actiniaria</taxon>
        <taxon>Edwardsiidae</taxon>
        <taxon>Nematostella</taxon>
    </lineage>
</organism>
<evidence type="ECO:0000256" key="8">
    <source>
        <dbReference type="ARBA" id="ARBA00023180"/>
    </source>
</evidence>
<dbReference type="GO" id="GO:0007268">
    <property type="term" value="P:chemical synaptic transmission"/>
    <property type="evidence" value="ECO:0000318"/>
    <property type="project" value="GO_Central"/>
</dbReference>
<feature type="transmembrane region" description="Helical" evidence="11">
    <location>
        <begin position="138"/>
        <end position="157"/>
    </location>
</feature>
<evidence type="ECO:0000313" key="14">
    <source>
        <dbReference type="Proteomes" id="UP000001593"/>
    </source>
</evidence>
<dbReference type="GO" id="GO:0030425">
    <property type="term" value="C:dendrite"/>
    <property type="evidence" value="ECO:0000318"/>
    <property type="project" value="GO_Central"/>
</dbReference>
<evidence type="ECO:0000256" key="1">
    <source>
        <dbReference type="ARBA" id="ARBA00004651"/>
    </source>
</evidence>